<dbReference type="PROSITE" id="PS51186">
    <property type="entry name" value="GNAT"/>
    <property type="match status" value="1"/>
</dbReference>
<dbReference type="GO" id="GO:0016747">
    <property type="term" value="F:acyltransferase activity, transferring groups other than amino-acyl groups"/>
    <property type="evidence" value="ECO:0007669"/>
    <property type="project" value="InterPro"/>
</dbReference>
<keyword evidence="5" id="KW-1185">Reference proteome</keyword>
<dbReference type="PANTHER" id="PTHR43877:SF2">
    <property type="entry name" value="AMINOALKYLPHOSPHONATE N-ACETYLTRANSFERASE-RELATED"/>
    <property type="match status" value="1"/>
</dbReference>
<organism evidence="4 5">
    <name type="scientific">Salinarimonas soli</name>
    <dbReference type="NCBI Taxonomy" id="1638099"/>
    <lineage>
        <taxon>Bacteria</taxon>
        <taxon>Pseudomonadati</taxon>
        <taxon>Pseudomonadota</taxon>
        <taxon>Alphaproteobacteria</taxon>
        <taxon>Hyphomicrobiales</taxon>
        <taxon>Salinarimonadaceae</taxon>
        <taxon>Salinarimonas</taxon>
    </lineage>
</organism>
<dbReference type="CDD" id="cd04301">
    <property type="entry name" value="NAT_SF"/>
    <property type="match status" value="1"/>
</dbReference>
<comment type="caution">
    <text evidence="4">The sequence shown here is derived from an EMBL/GenBank/DDBJ whole genome shotgun (WGS) entry which is preliminary data.</text>
</comment>
<dbReference type="AlphaFoldDB" id="A0A5B2V7L0"/>
<sequence>MTATTEAPALTIRPLAASDSIDALTALLHRAYAGLGARGLNYTAVDQTPEVTRKRIAGGTCLVAERDGRVVGTLMVYPPGAGGGCPWFERPEVAKIGQFGVEPACHGGGVGARLLAHAEAMARALGAGDIALDTAEDAAHLVAWYGRCGYRLVDHVRWEGKTYRSVIMSKRLA</sequence>
<feature type="domain" description="N-acetyltransferase" evidence="3">
    <location>
        <begin position="10"/>
        <end position="173"/>
    </location>
</feature>
<proteinExistence type="predicted"/>
<dbReference type="SUPFAM" id="SSF55729">
    <property type="entry name" value="Acyl-CoA N-acyltransferases (Nat)"/>
    <property type="match status" value="1"/>
</dbReference>
<evidence type="ECO:0000313" key="5">
    <source>
        <dbReference type="Proteomes" id="UP000323142"/>
    </source>
</evidence>
<dbReference type="PANTHER" id="PTHR43877">
    <property type="entry name" value="AMINOALKYLPHOSPHONATE N-ACETYLTRANSFERASE-RELATED-RELATED"/>
    <property type="match status" value="1"/>
</dbReference>
<evidence type="ECO:0000256" key="2">
    <source>
        <dbReference type="ARBA" id="ARBA00023315"/>
    </source>
</evidence>
<dbReference type="OrthoDB" id="9807426at2"/>
<reference evidence="4 5" key="2">
    <citation type="submission" date="2019-09" db="EMBL/GenBank/DDBJ databases">
        <authorList>
            <person name="Jin C."/>
        </authorList>
    </citation>
    <scope>NUCLEOTIDE SEQUENCE [LARGE SCALE GENOMIC DNA]</scope>
    <source>
        <strain evidence="4 5">BN140002</strain>
    </source>
</reference>
<reference evidence="4 5" key="1">
    <citation type="submission" date="2019-09" db="EMBL/GenBank/DDBJ databases">
        <title>Salinarimonas rosea gen. nov., sp. nov., a new member of the a-2 subgroup of the Proteobacteria.</title>
        <authorList>
            <person name="Liu J."/>
        </authorList>
    </citation>
    <scope>NUCLEOTIDE SEQUENCE [LARGE SCALE GENOMIC DNA]</scope>
    <source>
        <strain evidence="4 5">BN140002</strain>
    </source>
</reference>
<dbReference type="InterPro" id="IPR000182">
    <property type="entry name" value="GNAT_dom"/>
</dbReference>
<name>A0A5B2V7L0_9HYPH</name>
<gene>
    <name evidence="4" type="ORF">F0L46_21945</name>
</gene>
<protein>
    <submittedName>
        <fullName evidence="4">GNAT family N-acetyltransferase</fullName>
    </submittedName>
</protein>
<keyword evidence="1 4" id="KW-0808">Transferase</keyword>
<dbReference type="Gene3D" id="3.40.630.30">
    <property type="match status" value="1"/>
</dbReference>
<dbReference type="EMBL" id="VUOA01000040">
    <property type="protein sequence ID" value="KAA2235004.1"/>
    <property type="molecule type" value="Genomic_DNA"/>
</dbReference>
<evidence type="ECO:0000256" key="1">
    <source>
        <dbReference type="ARBA" id="ARBA00022679"/>
    </source>
</evidence>
<dbReference type="Proteomes" id="UP000323142">
    <property type="component" value="Unassembled WGS sequence"/>
</dbReference>
<dbReference type="InterPro" id="IPR016181">
    <property type="entry name" value="Acyl_CoA_acyltransferase"/>
</dbReference>
<dbReference type="Pfam" id="PF00583">
    <property type="entry name" value="Acetyltransf_1"/>
    <property type="match status" value="1"/>
</dbReference>
<keyword evidence="2" id="KW-0012">Acyltransferase</keyword>
<dbReference type="RefSeq" id="WP_149821597.1">
    <property type="nucleotide sequence ID" value="NZ_VUOA01000040.1"/>
</dbReference>
<evidence type="ECO:0000259" key="3">
    <source>
        <dbReference type="PROSITE" id="PS51186"/>
    </source>
</evidence>
<accession>A0A5B2V7L0</accession>
<dbReference type="InterPro" id="IPR050832">
    <property type="entry name" value="Bact_Acetyltransf"/>
</dbReference>
<evidence type="ECO:0000313" key="4">
    <source>
        <dbReference type="EMBL" id="KAA2235004.1"/>
    </source>
</evidence>